<dbReference type="InterPro" id="IPR006447">
    <property type="entry name" value="Myb_dom_plants"/>
</dbReference>
<dbReference type="InterPro" id="IPR017930">
    <property type="entry name" value="Myb_dom"/>
</dbReference>
<sequence>MLSFVLESTIAAQKERETARDRKREVRIMFSSKKPAMNSHDQAGPLSCPLQGDSGLVLTTDPKPRLRWTVELHDRFADAVNQLGGPDKATPKTIMRVMGVKGLTLYHLKSHLQKFRLGKQPHKEFNEHSKDALDMHRNGASSSGFMSRNMTDSRNAQTTEALRMQLEVQRRLQEQLEVQKSLQMRIEAQGKYMHSILERACRTLAACENNQSTPDTYKTYNTSQEIMAFPSSFQDLHLFSNHDHSHQINMHQQDDTFFTENITDALCLGKKIRPHDFYSIHPTDKGPLMWADDQSCKSTAADHHQLQISASVIHGGLDVESMMEAVYDQGCRKTPLLSPERAAAPAIRGGGLNQARNLSYG</sequence>
<dbReference type="InterPro" id="IPR025756">
    <property type="entry name" value="Myb_CC_LHEQLE"/>
</dbReference>
<accession>A0AAP0BV19</accession>
<keyword evidence="1" id="KW-0805">Transcription regulation</keyword>
<dbReference type="PROSITE" id="PS51294">
    <property type="entry name" value="HTH_MYB"/>
    <property type="match status" value="1"/>
</dbReference>
<dbReference type="Proteomes" id="UP001418222">
    <property type="component" value="Unassembled WGS sequence"/>
</dbReference>
<proteinExistence type="predicted"/>
<dbReference type="GO" id="GO:0003677">
    <property type="term" value="F:DNA binding"/>
    <property type="evidence" value="ECO:0007669"/>
    <property type="project" value="UniProtKB-KW"/>
</dbReference>
<comment type="caution">
    <text evidence="6">The sequence shown here is derived from an EMBL/GenBank/DDBJ whole genome shotgun (WGS) entry which is preliminary data.</text>
</comment>
<dbReference type="InterPro" id="IPR009057">
    <property type="entry name" value="Homeodomain-like_sf"/>
</dbReference>
<keyword evidence="3" id="KW-0804">Transcription</keyword>
<dbReference type="Pfam" id="PF14379">
    <property type="entry name" value="Myb_CC_LHEQLE"/>
    <property type="match status" value="1"/>
</dbReference>
<dbReference type="InterPro" id="IPR046955">
    <property type="entry name" value="PHR1-like"/>
</dbReference>
<keyword evidence="7" id="KW-1185">Reference proteome</keyword>
<dbReference type="PANTHER" id="PTHR31499:SF43">
    <property type="entry name" value="MYB FAMILY TRANSCRIPTION FACTOR APL"/>
    <property type="match status" value="1"/>
</dbReference>
<dbReference type="InterPro" id="IPR001005">
    <property type="entry name" value="SANT/Myb"/>
</dbReference>
<keyword evidence="4" id="KW-0539">Nucleus</keyword>
<feature type="domain" description="HTH myb-type" evidence="5">
    <location>
        <begin position="60"/>
        <end position="120"/>
    </location>
</feature>
<dbReference type="Gene3D" id="1.10.10.60">
    <property type="entry name" value="Homeodomain-like"/>
    <property type="match status" value="1"/>
</dbReference>
<evidence type="ECO:0000313" key="6">
    <source>
        <dbReference type="EMBL" id="KAK8950822.1"/>
    </source>
</evidence>
<dbReference type="FunFam" id="1.10.10.60:FF:000002">
    <property type="entry name" value="Myb family transcription factor"/>
    <property type="match status" value="1"/>
</dbReference>
<reference evidence="6 7" key="1">
    <citation type="journal article" date="2022" name="Nat. Plants">
        <title>Genomes of leafy and leafless Platanthera orchids illuminate the evolution of mycoheterotrophy.</title>
        <authorList>
            <person name="Li M.H."/>
            <person name="Liu K.W."/>
            <person name="Li Z."/>
            <person name="Lu H.C."/>
            <person name="Ye Q.L."/>
            <person name="Zhang D."/>
            <person name="Wang J.Y."/>
            <person name="Li Y.F."/>
            <person name="Zhong Z.M."/>
            <person name="Liu X."/>
            <person name="Yu X."/>
            <person name="Liu D.K."/>
            <person name="Tu X.D."/>
            <person name="Liu B."/>
            <person name="Hao Y."/>
            <person name="Liao X.Y."/>
            <person name="Jiang Y.T."/>
            <person name="Sun W.H."/>
            <person name="Chen J."/>
            <person name="Chen Y.Q."/>
            <person name="Ai Y."/>
            <person name="Zhai J.W."/>
            <person name="Wu S.S."/>
            <person name="Zhou Z."/>
            <person name="Hsiao Y.Y."/>
            <person name="Wu W.L."/>
            <person name="Chen Y.Y."/>
            <person name="Lin Y.F."/>
            <person name="Hsu J.L."/>
            <person name="Li C.Y."/>
            <person name="Wang Z.W."/>
            <person name="Zhao X."/>
            <person name="Zhong W.Y."/>
            <person name="Ma X.K."/>
            <person name="Ma L."/>
            <person name="Huang J."/>
            <person name="Chen G.Z."/>
            <person name="Huang M.Z."/>
            <person name="Huang L."/>
            <person name="Peng D.H."/>
            <person name="Luo Y.B."/>
            <person name="Zou S.Q."/>
            <person name="Chen S.P."/>
            <person name="Lan S."/>
            <person name="Tsai W.C."/>
            <person name="Van de Peer Y."/>
            <person name="Liu Z.J."/>
        </authorList>
    </citation>
    <scope>NUCLEOTIDE SEQUENCE [LARGE SCALE GENOMIC DNA]</scope>
    <source>
        <strain evidence="6">Lor287</strain>
    </source>
</reference>
<dbReference type="GO" id="GO:0003700">
    <property type="term" value="F:DNA-binding transcription factor activity"/>
    <property type="evidence" value="ECO:0007669"/>
    <property type="project" value="InterPro"/>
</dbReference>
<evidence type="ECO:0000313" key="7">
    <source>
        <dbReference type="Proteomes" id="UP001418222"/>
    </source>
</evidence>
<evidence type="ECO:0000256" key="4">
    <source>
        <dbReference type="ARBA" id="ARBA00023242"/>
    </source>
</evidence>
<evidence type="ECO:0000256" key="1">
    <source>
        <dbReference type="ARBA" id="ARBA00023015"/>
    </source>
</evidence>
<organism evidence="6 7">
    <name type="scientific">Platanthera zijinensis</name>
    <dbReference type="NCBI Taxonomy" id="2320716"/>
    <lineage>
        <taxon>Eukaryota</taxon>
        <taxon>Viridiplantae</taxon>
        <taxon>Streptophyta</taxon>
        <taxon>Embryophyta</taxon>
        <taxon>Tracheophyta</taxon>
        <taxon>Spermatophyta</taxon>
        <taxon>Magnoliopsida</taxon>
        <taxon>Liliopsida</taxon>
        <taxon>Asparagales</taxon>
        <taxon>Orchidaceae</taxon>
        <taxon>Orchidoideae</taxon>
        <taxon>Orchideae</taxon>
        <taxon>Orchidinae</taxon>
        <taxon>Platanthera</taxon>
    </lineage>
</organism>
<evidence type="ECO:0000256" key="3">
    <source>
        <dbReference type="ARBA" id="ARBA00023163"/>
    </source>
</evidence>
<dbReference type="PANTHER" id="PTHR31499">
    <property type="entry name" value="MYB FAMILY TRANSCRIPTION FACTOR PHL11"/>
    <property type="match status" value="1"/>
</dbReference>
<dbReference type="EMBL" id="JBBWWQ010000003">
    <property type="protein sequence ID" value="KAK8950822.1"/>
    <property type="molecule type" value="Genomic_DNA"/>
</dbReference>
<dbReference type="AlphaFoldDB" id="A0AAP0BV19"/>
<evidence type="ECO:0000259" key="5">
    <source>
        <dbReference type="PROSITE" id="PS51294"/>
    </source>
</evidence>
<name>A0AAP0BV19_9ASPA</name>
<dbReference type="SUPFAM" id="SSF46689">
    <property type="entry name" value="Homeodomain-like"/>
    <property type="match status" value="1"/>
</dbReference>
<evidence type="ECO:0000256" key="2">
    <source>
        <dbReference type="ARBA" id="ARBA00023125"/>
    </source>
</evidence>
<keyword evidence="2" id="KW-0238">DNA-binding</keyword>
<dbReference type="Pfam" id="PF00249">
    <property type="entry name" value="Myb_DNA-binding"/>
    <property type="match status" value="1"/>
</dbReference>
<protein>
    <submittedName>
        <fullName evidence="6">Myb family transcription factor APL</fullName>
    </submittedName>
</protein>
<dbReference type="NCBIfam" id="TIGR01557">
    <property type="entry name" value="myb_SHAQKYF"/>
    <property type="match status" value="1"/>
</dbReference>
<gene>
    <name evidence="6" type="primary">APL</name>
    <name evidence="6" type="ORF">KSP39_PZI003132</name>
</gene>